<sequence>MPLPAADAQQLALIIGYQAMALINRDLTRAFTPCEEEAERRLTQFRMTQH</sequence>
<reference evidence="1 2" key="1">
    <citation type="journal article" date="2015" name="Genome Announc.">
        <title>Expanding the biotechnology potential of lactobacilli through comparative genomics of 213 strains and associated genera.</title>
        <authorList>
            <person name="Sun Z."/>
            <person name="Harris H.M."/>
            <person name="McCann A."/>
            <person name="Guo C."/>
            <person name="Argimon S."/>
            <person name="Zhang W."/>
            <person name="Yang X."/>
            <person name="Jeffery I.B."/>
            <person name="Cooney J.C."/>
            <person name="Kagawa T.F."/>
            <person name="Liu W."/>
            <person name="Song Y."/>
            <person name="Salvetti E."/>
            <person name="Wrobel A."/>
            <person name="Rasinkangas P."/>
            <person name="Parkhill J."/>
            <person name="Rea M.C."/>
            <person name="O'Sullivan O."/>
            <person name="Ritari J."/>
            <person name="Douillard F.P."/>
            <person name="Paul Ross R."/>
            <person name="Yang R."/>
            <person name="Briner A.E."/>
            <person name="Felis G.E."/>
            <person name="de Vos W.M."/>
            <person name="Barrangou R."/>
            <person name="Klaenhammer T.R."/>
            <person name="Caufield P.W."/>
            <person name="Cui Y."/>
            <person name="Zhang H."/>
            <person name="O'Toole P.W."/>
        </authorList>
    </citation>
    <scope>NUCLEOTIDE SEQUENCE [LARGE SCALE GENOMIC DNA]</scope>
    <source>
        <strain evidence="1 2">DSM 19394</strain>
    </source>
</reference>
<dbReference type="EMBL" id="AZDV01000007">
    <property type="protein sequence ID" value="KRK95548.1"/>
    <property type="molecule type" value="Genomic_DNA"/>
</dbReference>
<dbReference type="PATRIC" id="fig|1423715.3.peg.958"/>
<comment type="caution">
    <text evidence="1">The sequence shown here is derived from an EMBL/GenBank/DDBJ whole genome shotgun (WGS) entry which is preliminary data.</text>
</comment>
<dbReference type="AlphaFoldDB" id="A0A0R1LI26"/>
<evidence type="ECO:0000313" key="2">
    <source>
        <dbReference type="Proteomes" id="UP000051955"/>
    </source>
</evidence>
<evidence type="ECO:0000313" key="1">
    <source>
        <dbReference type="EMBL" id="KRK95548.1"/>
    </source>
</evidence>
<gene>
    <name evidence="1" type="ORF">FD25_GL000931</name>
</gene>
<dbReference type="Proteomes" id="UP000051955">
    <property type="component" value="Unassembled WGS sequence"/>
</dbReference>
<keyword evidence="2" id="KW-1185">Reference proteome</keyword>
<accession>A0A0R1LI26</accession>
<name>A0A0R1LI26_9LACO</name>
<protein>
    <submittedName>
        <fullName evidence="1">Uncharacterized protein</fullName>
    </submittedName>
</protein>
<dbReference type="STRING" id="1423715.FD25_GL000931"/>
<organism evidence="1 2">
    <name type="scientific">Levilactobacillus acidifarinae DSM 19394 = JCM 15949</name>
    <dbReference type="NCBI Taxonomy" id="1423715"/>
    <lineage>
        <taxon>Bacteria</taxon>
        <taxon>Bacillati</taxon>
        <taxon>Bacillota</taxon>
        <taxon>Bacilli</taxon>
        <taxon>Lactobacillales</taxon>
        <taxon>Lactobacillaceae</taxon>
        <taxon>Levilactobacillus</taxon>
    </lineage>
</organism>
<proteinExistence type="predicted"/>